<dbReference type="InterPro" id="IPR019734">
    <property type="entry name" value="TPR_rpt"/>
</dbReference>
<dbReference type="InterPro" id="IPR029063">
    <property type="entry name" value="SAM-dependent_MTases_sf"/>
</dbReference>
<dbReference type="SUPFAM" id="SSF48452">
    <property type="entry name" value="TPR-like"/>
    <property type="match status" value="1"/>
</dbReference>
<keyword evidence="3" id="KW-0808">Transferase</keyword>
<evidence type="ECO:0000313" key="3">
    <source>
        <dbReference type="EMBL" id="MBB5348224.1"/>
    </source>
</evidence>
<feature type="repeat" description="TPR" evidence="1">
    <location>
        <begin position="50"/>
        <end position="83"/>
    </location>
</feature>
<protein>
    <submittedName>
        <fullName evidence="3">Putative TPR repeat methyltransferase</fullName>
    </submittedName>
</protein>
<sequence>MQAMRSQQHEGAEGGPGELFAAAVALHRQGRLQEAERRYVQVLQVLPGHPKILGNLAALYRQLGRLQEAASCCREALAETPDDPLLHLNLGAILEEEGDPAAAEACYRRTLELEPDDARALNNLGKVLQQRGRGEEGERCLRRALELAPDYPLALNNLGVVCGSQGRHDEALACFHRALELEPESINALYNVAGVCNCLNRREEAIAHLRRLLALQPEHAPAGHMLAALSGETTEAAPRDYVEETFDTYAGRFDRHLTEQLQYTVPQALQEIVAAVLGDGRQVERMLDLGCGTGLAGEAFRPMARQRHGVDISAGMLARAGAKNLYDLLEQEDIVVWLEHCRRRYDLIIATDVFVYIGRLDPIFAALDRCAAPGALLGFSIERCEEGQDYLLRPSGRYAQSSAYVERLAAEHGWTILTHRSHGIRREEGEWIAGDLYLLRR</sequence>
<dbReference type="AlphaFoldDB" id="A0A840UXP9"/>
<dbReference type="InterPro" id="IPR052943">
    <property type="entry name" value="TMTC_O-mannosyl-trnsfr"/>
</dbReference>
<proteinExistence type="predicted"/>
<feature type="repeat" description="TPR" evidence="1">
    <location>
        <begin position="152"/>
        <end position="185"/>
    </location>
</feature>
<dbReference type="SUPFAM" id="SSF53335">
    <property type="entry name" value="S-adenosyl-L-methionine-dependent methyltransferases"/>
    <property type="match status" value="1"/>
</dbReference>
<dbReference type="PANTHER" id="PTHR44809:SF1">
    <property type="entry name" value="PROTEIN O-MANNOSYL-TRANSFERASE TMTC1"/>
    <property type="match status" value="1"/>
</dbReference>
<dbReference type="PROSITE" id="PS50293">
    <property type="entry name" value="TPR_REGION"/>
    <property type="match status" value="1"/>
</dbReference>
<evidence type="ECO:0000259" key="2">
    <source>
        <dbReference type="Pfam" id="PF08242"/>
    </source>
</evidence>
<evidence type="ECO:0000256" key="1">
    <source>
        <dbReference type="PROSITE-ProRule" id="PRU00339"/>
    </source>
</evidence>
<dbReference type="RefSeq" id="WP_183350754.1">
    <property type="nucleotide sequence ID" value="NZ_JACHEO010000010.1"/>
</dbReference>
<dbReference type="Gene3D" id="1.25.40.10">
    <property type="entry name" value="Tetratricopeptide repeat domain"/>
    <property type="match status" value="2"/>
</dbReference>
<dbReference type="GO" id="GO:0032259">
    <property type="term" value="P:methylation"/>
    <property type="evidence" value="ECO:0007669"/>
    <property type="project" value="UniProtKB-KW"/>
</dbReference>
<dbReference type="Pfam" id="PF08242">
    <property type="entry name" value="Methyltransf_12"/>
    <property type="match status" value="1"/>
</dbReference>
<organism evidence="3 4">
    <name type="scientific">Desulfoprunum benzoelyticum</name>
    <dbReference type="NCBI Taxonomy" id="1506996"/>
    <lineage>
        <taxon>Bacteria</taxon>
        <taxon>Pseudomonadati</taxon>
        <taxon>Thermodesulfobacteriota</taxon>
        <taxon>Desulfobulbia</taxon>
        <taxon>Desulfobulbales</taxon>
        <taxon>Desulfobulbaceae</taxon>
        <taxon>Desulfoprunum</taxon>
    </lineage>
</organism>
<dbReference type="InterPro" id="IPR011990">
    <property type="entry name" value="TPR-like_helical_dom_sf"/>
</dbReference>
<dbReference type="SMART" id="SM00028">
    <property type="entry name" value="TPR"/>
    <property type="match status" value="6"/>
</dbReference>
<keyword evidence="1" id="KW-0802">TPR repeat</keyword>
<dbReference type="PANTHER" id="PTHR44809">
    <property type="match status" value="1"/>
</dbReference>
<gene>
    <name evidence="3" type="ORF">HNQ81_001955</name>
</gene>
<dbReference type="Pfam" id="PF14559">
    <property type="entry name" value="TPR_19"/>
    <property type="match status" value="1"/>
</dbReference>
<dbReference type="Pfam" id="PF13424">
    <property type="entry name" value="TPR_12"/>
    <property type="match status" value="1"/>
</dbReference>
<feature type="repeat" description="TPR" evidence="1">
    <location>
        <begin position="118"/>
        <end position="151"/>
    </location>
</feature>
<dbReference type="EMBL" id="JACHEO010000010">
    <property type="protein sequence ID" value="MBB5348224.1"/>
    <property type="molecule type" value="Genomic_DNA"/>
</dbReference>
<dbReference type="GO" id="GO:0008168">
    <property type="term" value="F:methyltransferase activity"/>
    <property type="evidence" value="ECO:0007669"/>
    <property type="project" value="UniProtKB-KW"/>
</dbReference>
<keyword evidence="4" id="KW-1185">Reference proteome</keyword>
<dbReference type="Gene3D" id="3.40.50.150">
    <property type="entry name" value="Vaccinia Virus protein VP39"/>
    <property type="match status" value="1"/>
</dbReference>
<feature type="repeat" description="TPR" evidence="1">
    <location>
        <begin position="84"/>
        <end position="117"/>
    </location>
</feature>
<comment type="caution">
    <text evidence="3">The sequence shown here is derived from an EMBL/GenBank/DDBJ whole genome shotgun (WGS) entry which is preliminary data.</text>
</comment>
<keyword evidence="3" id="KW-0489">Methyltransferase</keyword>
<accession>A0A840UXP9</accession>
<dbReference type="PROSITE" id="PS50005">
    <property type="entry name" value="TPR"/>
    <property type="match status" value="4"/>
</dbReference>
<reference evidence="3 4" key="1">
    <citation type="submission" date="2020-08" db="EMBL/GenBank/DDBJ databases">
        <title>Genomic Encyclopedia of Type Strains, Phase IV (KMG-IV): sequencing the most valuable type-strain genomes for metagenomic binning, comparative biology and taxonomic classification.</title>
        <authorList>
            <person name="Goeker M."/>
        </authorList>
    </citation>
    <scope>NUCLEOTIDE SEQUENCE [LARGE SCALE GENOMIC DNA]</scope>
    <source>
        <strain evidence="3 4">DSM 28570</strain>
    </source>
</reference>
<evidence type="ECO:0000313" key="4">
    <source>
        <dbReference type="Proteomes" id="UP000539642"/>
    </source>
</evidence>
<feature type="domain" description="Methyltransferase type 12" evidence="2">
    <location>
        <begin position="287"/>
        <end position="377"/>
    </location>
</feature>
<dbReference type="CDD" id="cd02440">
    <property type="entry name" value="AdoMet_MTases"/>
    <property type="match status" value="1"/>
</dbReference>
<dbReference type="InterPro" id="IPR013217">
    <property type="entry name" value="Methyltransf_12"/>
</dbReference>
<dbReference type="Proteomes" id="UP000539642">
    <property type="component" value="Unassembled WGS sequence"/>
</dbReference>
<name>A0A840UXP9_9BACT</name>